<dbReference type="Gene3D" id="3.30.200.20">
    <property type="entry name" value="Phosphorylase Kinase, domain 1"/>
    <property type="match status" value="1"/>
</dbReference>
<dbReference type="RefSeq" id="XP_016673308.2">
    <property type="nucleotide sequence ID" value="XM_016817819.2"/>
</dbReference>
<sequence>MKKATNVWVFIFIIIVNVAFSQKTNCTLDFEFKVASNSSNENGDWGGFLNQNHCGTTFNGYLKALGVRANQTGFIFLDSSEQTRCLNSMKRFDCGMEKLTSGGGGCSNYSTADVEQKLGNELRSLSENCRFASCGSCVRSWESINGGSNLEESMICRFAVLVSLTSLKVEDEENIQRIYECLSNNTRVYGAIKDVLLKKPGCPKFPIKEVYFATNSLDESNFIGEGTADINSIYVYISGKVYKGILSNKEHVAIKHIIKDGKVETFVREVTSLSHINHPNLVRLVGYCSSKQHCFLIYELCPNGNLANWLFGKDRVLSWIKRLEIAVGSARGLQFLHTYSEGCIVHRDIKPTNILLGPNFEPKLSDFGLCKVIEIGETYVSSEVRGTFGYVDPEYQNDRRVNSSGDVFSFGVVLLQILSGKKVFNLNLEKPIPLNKMARILRRGGSVQRFADPKLEGQSSMEAFDITFKLALSCTSLKQQRPSMEQVVVNLEKALHISTMATASTPQTTP</sequence>
<evidence type="ECO:0000256" key="1">
    <source>
        <dbReference type="ARBA" id="ARBA00004479"/>
    </source>
</evidence>
<dbReference type="InterPro" id="IPR000719">
    <property type="entry name" value="Prot_kinase_dom"/>
</dbReference>
<dbReference type="GeneID" id="107892768"/>
<dbReference type="PaxDb" id="3635-A0A1U8IAL4"/>
<keyword evidence="5" id="KW-0808">Transferase</keyword>
<dbReference type="SMART" id="SM00220">
    <property type="entry name" value="S_TKc"/>
    <property type="match status" value="1"/>
</dbReference>
<feature type="chain" id="PRO_5047432611" evidence="2">
    <location>
        <begin position="22"/>
        <end position="510"/>
    </location>
</feature>
<evidence type="ECO:0000259" key="3">
    <source>
        <dbReference type="PROSITE" id="PS50011"/>
    </source>
</evidence>
<dbReference type="InterPro" id="IPR011009">
    <property type="entry name" value="Kinase-like_dom_sf"/>
</dbReference>
<dbReference type="KEGG" id="ghi:107892768"/>
<dbReference type="AlphaFoldDB" id="A0A1U8IAL4"/>
<dbReference type="GO" id="GO:0004672">
    <property type="term" value="F:protein kinase activity"/>
    <property type="evidence" value="ECO:0000318"/>
    <property type="project" value="GO_Central"/>
</dbReference>
<dbReference type="STRING" id="3635.A0A1U8IAL4"/>
<dbReference type="PROSITE" id="PS50011">
    <property type="entry name" value="PROTEIN_KINASE_DOM"/>
    <property type="match status" value="1"/>
</dbReference>
<dbReference type="Proteomes" id="UP000818029">
    <property type="component" value="Chromosome D09"/>
</dbReference>
<proteinExistence type="predicted"/>
<dbReference type="InterPro" id="IPR043891">
    <property type="entry name" value="SPARK"/>
</dbReference>
<keyword evidence="5" id="KW-0418">Kinase</keyword>
<keyword evidence="4" id="KW-1185">Reference proteome</keyword>
<dbReference type="InterPro" id="IPR008271">
    <property type="entry name" value="Ser/Thr_kinase_AS"/>
</dbReference>
<dbReference type="GO" id="GO:0007165">
    <property type="term" value="P:signal transduction"/>
    <property type="evidence" value="ECO:0000318"/>
    <property type="project" value="GO_Central"/>
</dbReference>
<reference evidence="4" key="1">
    <citation type="journal article" date="2020" name="Nat. Genet.">
        <title>Genomic diversifications of five Gossypium allopolyploid species and their impact on cotton improvement.</title>
        <authorList>
            <person name="Chen Z.J."/>
            <person name="Sreedasyam A."/>
            <person name="Ando A."/>
            <person name="Song Q."/>
            <person name="De Santiago L.M."/>
            <person name="Hulse-Kemp A.M."/>
            <person name="Ding M."/>
            <person name="Ye W."/>
            <person name="Kirkbride R.C."/>
            <person name="Jenkins J."/>
            <person name="Plott C."/>
            <person name="Lovell J."/>
            <person name="Lin Y.M."/>
            <person name="Vaughn R."/>
            <person name="Liu B."/>
            <person name="Simpson S."/>
            <person name="Scheffler B.E."/>
            <person name="Wen L."/>
            <person name="Saski C.A."/>
            <person name="Grover C.E."/>
            <person name="Hu G."/>
            <person name="Conover J.L."/>
            <person name="Carlson J.W."/>
            <person name="Shu S."/>
            <person name="Boston L.B."/>
            <person name="Williams M."/>
            <person name="Peterson D.G."/>
            <person name="McGee K."/>
            <person name="Jones D.C."/>
            <person name="Wendel J.F."/>
            <person name="Stelly D.M."/>
            <person name="Grimwood J."/>
            <person name="Schmutz J."/>
        </authorList>
    </citation>
    <scope>NUCLEOTIDE SEQUENCE [LARGE SCALE GENOMIC DNA]</scope>
    <source>
        <strain evidence="4">cv. TM-1</strain>
    </source>
</reference>
<dbReference type="PANTHER" id="PTHR48006:SF92">
    <property type="entry name" value="LRR RECEPTOR-LIKE SERINE_THREONINE-PROTEIN KINASE GSO1"/>
    <property type="match status" value="1"/>
</dbReference>
<dbReference type="SUPFAM" id="SSF56112">
    <property type="entry name" value="Protein kinase-like (PK-like)"/>
    <property type="match status" value="1"/>
</dbReference>
<dbReference type="InterPro" id="IPR051824">
    <property type="entry name" value="LRR_Rcpt-Like_S/T_Kinase"/>
</dbReference>
<evidence type="ECO:0000313" key="4">
    <source>
        <dbReference type="Proteomes" id="UP000818029"/>
    </source>
</evidence>
<organism evidence="4 5">
    <name type="scientific">Gossypium hirsutum</name>
    <name type="common">Upland cotton</name>
    <name type="synonym">Gossypium mexicanum</name>
    <dbReference type="NCBI Taxonomy" id="3635"/>
    <lineage>
        <taxon>Eukaryota</taxon>
        <taxon>Viridiplantae</taxon>
        <taxon>Streptophyta</taxon>
        <taxon>Embryophyta</taxon>
        <taxon>Tracheophyta</taxon>
        <taxon>Spermatophyta</taxon>
        <taxon>Magnoliopsida</taxon>
        <taxon>eudicotyledons</taxon>
        <taxon>Gunneridae</taxon>
        <taxon>Pentapetalae</taxon>
        <taxon>rosids</taxon>
        <taxon>malvids</taxon>
        <taxon>Malvales</taxon>
        <taxon>Malvaceae</taxon>
        <taxon>Malvoideae</taxon>
        <taxon>Gossypium</taxon>
    </lineage>
</organism>
<feature type="signal peptide" evidence="2">
    <location>
        <begin position="1"/>
        <end position="21"/>
    </location>
</feature>
<protein>
    <submittedName>
        <fullName evidence="5">Probable serine/threonine-protein kinase PBL28</fullName>
    </submittedName>
</protein>
<evidence type="ECO:0000313" key="5">
    <source>
        <dbReference type="RefSeq" id="XP_016673308.2"/>
    </source>
</evidence>
<dbReference type="PANTHER" id="PTHR48006">
    <property type="entry name" value="LEUCINE-RICH REPEAT-CONTAINING PROTEIN DDB_G0281931-RELATED"/>
    <property type="match status" value="1"/>
</dbReference>
<dbReference type="SMR" id="A0A1U8IAL4"/>
<comment type="subcellular location">
    <subcellularLocation>
        <location evidence="1">Membrane</location>
        <topology evidence="1">Single-pass type I membrane protein</topology>
    </subcellularLocation>
</comment>
<dbReference type="Pfam" id="PF19160">
    <property type="entry name" value="SPARK"/>
    <property type="match status" value="1"/>
</dbReference>
<feature type="domain" description="Protein kinase" evidence="3">
    <location>
        <begin position="217"/>
        <end position="495"/>
    </location>
</feature>
<name>A0A1U8IAL4_GOSHI</name>
<reference evidence="5" key="2">
    <citation type="submission" date="2025-08" db="UniProtKB">
        <authorList>
            <consortium name="RefSeq"/>
        </authorList>
    </citation>
    <scope>IDENTIFICATION</scope>
</reference>
<evidence type="ECO:0000256" key="2">
    <source>
        <dbReference type="SAM" id="SignalP"/>
    </source>
</evidence>
<dbReference type="Gene3D" id="1.10.510.10">
    <property type="entry name" value="Transferase(Phosphotransferase) domain 1"/>
    <property type="match status" value="1"/>
</dbReference>
<keyword evidence="2" id="KW-0732">Signal</keyword>
<gene>
    <name evidence="5" type="primary">LOC107892768</name>
</gene>
<dbReference type="Pfam" id="PF00069">
    <property type="entry name" value="Pkinase"/>
    <property type="match status" value="1"/>
</dbReference>
<dbReference type="PROSITE" id="PS00108">
    <property type="entry name" value="PROTEIN_KINASE_ST"/>
    <property type="match status" value="1"/>
</dbReference>
<dbReference type="GO" id="GO:0005524">
    <property type="term" value="F:ATP binding"/>
    <property type="evidence" value="ECO:0007669"/>
    <property type="project" value="InterPro"/>
</dbReference>
<dbReference type="GO" id="GO:0005886">
    <property type="term" value="C:plasma membrane"/>
    <property type="evidence" value="ECO:0000318"/>
    <property type="project" value="GO_Central"/>
</dbReference>
<accession>A0A1U8IAL4</accession>